<sequence length="206" mass="20544">MSSGSDDGAQPPCPRSPSPPRYAALGGDSYLSRSRDGEAGRFAAPADPAGDGLPPVSPAPSGAAREVPGWQAAAVSTDAQRFVVAELSAAELSAAELPAAELPAAELPAAELPAAELPAAELPAAELSAAELPAAELPAAELPAADLPAAELPAAELPAAALRGRAIRSCSVAVLCGRASRGWAFRGPVVVAAARVPRPARCRALR</sequence>
<evidence type="ECO:0000313" key="3">
    <source>
        <dbReference type="Proteomes" id="UP000440578"/>
    </source>
</evidence>
<name>A0A6A4WSF8_AMPAM</name>
<dbReference type="AlphaFoldDB" id="A0A6A4WSF8"/>
<dbReference type="Gene3D" id="2.160.20.80">
    <property type="entry name" value="E3 ubiquitin-protein ligase SopA"/>
    <property type="match status" value="1"/>
</dbReference>
<dbReference type="Proteomes" id="UP000440578">
    <property type="component" value="Unassembled WGS sequence"/>
</dbReference>
<proteinExistence type="predicted"/>
<organism evidence="2 3">
    <name type="scientific">Amphibalanus amphitrite</name>
    <name type="common">Striped barnacle</name>
    <name type="synonym">Balanus amphitrite</name>
    <dbReference type="NCBI Taxonomy" id="1232801"/>
    <lineage>
        <taxon>Eukaryota</taxon>
        <taxon>Metazoa</taxon>
        <taxon>Ecdysozoa</taxon>
        <taxon>Arthropoda</taxon>
        <taxon>Crustacea</taxon>
        <taxon>Multicrustacea</taxon>
        <taxon>Cirripedia</taxon>
        <taxon>Thoracica</taxon>
        <taxon>Thoracicalcarea</taxon>
        <taxon>Balanomorpha</taxon>
        <taxon>Balanoidea</taxon>
        <taxon>Balanidae</taxon>
        <taxon>Amphibalaninae</taxon>
        <taxon>Amphibalanus</taxon>
    </lineage>
</organism>
<accession>A0A6A4WSF8</accession>
<evidence type="ECO:0000256" key="1">
    <source>
        <dbReference type="SAM" id="MobiDB-lite"/>
    </source>
</evidence>
<evidence type="ECO:0000313" key="2">
    <source>
        <dbReference type="EMBL" id="KAF0305061.1"/>
    </source>
</evidence>
<protein>
    <submittedName>
        <fullName evidence="2">Uncharacterized protein</fullName>
    </submittedName>
</protein>
<feature type="compositionally biased region" description="Low complexity" evidence="1">
    <location>
        <begin position="43"/>
        <end position="54"/>
    </location>
</feature>
<keyword evidence="3" id="KW-1185">Reference proteome</keyword>
<feature type="compositionally biased region" description="Pro residues" evidence="1">
    <location>
        <begin position="11"/>
        <end position="20"/>
    </location>
</feature>
<feature type="region of interest" description="Disordered" evidence="1">
    <location>
        <begin position="1"/>
        <end position="65"/>
    </location>
</feature>
<dbReference type="EMBL" id="VIIS01000784">
    <property type="protein sequence ID" value="KAF0305061.1"/>
    <property type="molecule type" value="Genomic_DNA"/>
</dbReference>
<gene>
    <name evidence="2" type="primary">YMO3</name>
    <name evidence="2" type="ORF">FJT64_023250</name>
</gene>
<comment type="caution">
    <text evidence="2">The sequence shown here is derived from an EMBL/GenBank/DDBJ whole genome shotgun (WGS) entry which is preliminary data.</text>
</comment>
<reference evidence="2 3" key="1">
    <citation type="submission" date="2019-07" db="EMBL/GenBank/DDBJ databases">
        <title>Draft genome assembly of a fouling barnacle, Amphibalanus amphitrite (Darwin, 1854): The first reference genome for Thecostraca.</title>
        <authorList>
            <person name="Kim W."/>
        </authorList>
    </citation>
    <scope>NUCLEOTIDE SEQUENCE [LARGE SCALE GENOMIC DNA]</scope>
    <source>
        <strain evidence="2">SNU_AA5</strain>
        <tissue evidence="2">Soma without cirri and trophi</tissue>
    </source>
</reference>
<dbReference type="SUPFAM" id="SSF141571">
    <property type="entry name" value="Pentapeptide repeat-like"/>
    <property type="match status" value="1"/>
</dbReference>